<organism evidence="1 2">
    <name type="scientific">Cryptotermes secundus</name>
    <dbReference type="NCBI Taxonomy" id="105785"/>
    <lineage>
        <taxon>Eukaryota</taxon>
        <taxon>Metazoa</taxon>
        <taxon>Ecdysozoa</taxon>
        <taxon>Arthropoda</taxon>
        <taxon>Hexapoda</taxon>
        <taxon>Insecta</taxon>
        <taxon>Pterygota</taxon>
        <taxon>Neoptera</taxon>
        <taxon>Polyneoptera</taxon>
        <taxon>Dictyoptera</taxon>
        <taxon>Blattodea</taxon>
        <taxon>Blattoidea</taxon>
        <taxon>Termitoidae</taxon>
        <taxon>Kalotermitidae</taxon>
        <taxon>Cryptotermitinae</taxon>
        <taxon>Cryptotermes</taxon>
    </lineage>
</organism>
<proteinExistence type="predicted"/>
<evidence type="ECO:0000313" key="1">
    <source>
        <dbReference type="EMBL" id="PNF31287.1"/>
    </source>
</evidence>
<sequence length="87" mass="10010">MIVLEVCTIEEQHSVECFLYEKGLNAKDIHKEMFPVYCGKCLSCKVVHSWVEKFIEGHSKVATDDAQRGRPDEIVTEANVQWVEELI</sequence>
<dbReference type="AlphaFoldDB" id="A0A2J7QRU0"/>
<evidence type="ECO:0000313" key="2">
    <source>
        <dbReference type="Proteomes" id="UP000235965"/>
    </source>
</evidence>
<dbReference type="InParanoid" id="A0A2J7QRU0"/>
<gene>
    <name evidence="1" type="ORF">B7P43_G12665</name>
</gene>
<evidence type="ECO:0008006" key="3">
    <source>
        <dbReference type="Google" id="ProtNLM"/>
    </source>
</evidence>
<name>A0A2J7QRU0_9NEOP</name>
<dbReference type="Proteomes" id="UP000235965">
    <property type="component" value="Unassembled WGS sequence"/>
</dbReference>
<protein>
    <recommendedName>
        <fullName evidence="3">Mos1 transposase HTH domain-containing protein</fullName>
    </recommendedName>
</protein>
<dbReference type="EMBL" id="NEVH01011885">
    <property type="protein sequence ID" value="PNF31287.1"/>
    <property type="molecule type" value="Genomic_DNA"/>
</dbReference>
<dbReference type="OrthoDB" id="616263at2759"/>
<accession>A0A2J7QRU0</accession>
<reference evidence="1 2" key="1">
    <citation type="submission" date="2017-12" db="EMBL/GenBank/DDBJ databases">
        <title>Hemimetabolous genomes reveal molecular basis of termite eusociality.</title>
        <authorList>
            <person name="Harrison M.C."/>
            <person name="Jongepier E."/>
            <person name="Robertson H.M."/>
            <person name="Arning N."/>
            <person name="Bitard-Feildel T."/>
            <person name="Chao H."/>
            <person name="Childers C.P."/>
            <person name="Dinh H."/>
            <person name="Doddapaneni H."/>
            <person name="Dugan S."/>
            <person name="Gowin J."/>
            <person name="Greiner C."/>
            <person name="Han Y."/>
            <person name="Hu H."/>
            <person name="Hughes D.S.T."/>
            <person name="Huylmans A.-K."/>
            <person name="Kemena C."/>
            <person name="Kremer L.P.M."/>
            <person name="Lee S.L."/>
            <person name="Lopez-Ezquerra A."/>
            <person name="Mallet L."/>
            <person name="Monroy-Kuhn J.M."/>
            <person name="Moser A."/>
            <person name="Murali S.C."/>
            <person name="Muzny D.M."/>
            <person name="Otani S."/>
            <person name="Piulachs M.-D."/>
            <person name="Poelchau M."/>
            <person name="Qu J."/>
            <person name="Schaub F."/>
            <person name="Wada-Katsumata A."/>
            <person name="Worley K.C."/>
            <person name="Xie Q."/>
            <person name="Ylla G."/>
            <person name="Poulsen M."/>
            <person name="Gibbs R.A."/>
            <person name="Schal C."/>
            <person name="Richards S."/>
            <person name="Belles X."/>
            <person name="Korb J."/>
            <person name="Bornberg-Bauer E."/>
        </authorList>
    </citation>
    <scope>NUCLEOTIDE SEQUENCE [LARGE SCALE GENOMIC DNA]</scope>
    <source>
        <tissue evidence="1">Whole body</tissue>
    </source>
</reference>
<comment type="caution">
    <text evidence="1">The sequence shown here is derived from an EMBL/GenBank/DDBJ whole genome shotgun (WGS) entry which is preliminary data.</text>
</comment>
<keyword evidence="2" id="KW-1185">Reference proteome</keyword>